<dbReference type="AlphaFoldDB" id="A0A5J4NIQ9"/>
<dbReference type="GO" id="GO:0045743">
    <property type="term" value="P:positive regulation of fibroblast growth factor receptor signaling pathway"/>
    <property type="evidence" value="ECO:0007669"/>
    <property type="project" value="TreeGrafter"/>
</dbReference>
<feature type="compositionally biased region" description="Polar residues" evidence="1">
    <location>
        <begin position="435"/>
        <end position="446"/>
    </location>
</feature>
<feature type="region of interest" description="Disordered" evidence="1">
    <location>
        <begin position="329"/>
        <end position="357"/>
    </location>
</feature>
<dbReference type="CDD" id="cd17043">
    <property type="entry name" value="RA"/>
    <property type="match status" value="1"/>
</dbReference>
<feature type="compositionally biased region" description="Polar residues" evidence="1">
    <location>
        <begin position="379"/>
        <end position="427"/>
    </location>
</feature>
<dbReference type="GO" id="GO:0007165">
    <property type="term" value="P:signal transduction"/>
    <property type="evidence" value="ECO:0007669"/>
    <property type="project" value="InterPro"/>
</dbReference>
<dbReference type="InterPro" id="IPR029071">
    <property type="entry name" value="Ubiquitin-like_domsf"/>
</dbReference>
<comment type="caution">
    <text evidence="3">The sequence shown here is derived from an EMBL/GenBank/DDBJ whole genome shotgun (WGS) entry which is preliminary data.</text>
</comment>
<dbReference type="Proteomes" id="UP000324629">
    <property type="component" value="Unassembled WGS sequence"/>
</dbReference>
<keyword evidence="4" id="KW-1185">Reference proteome</keyword>
<accession>A0A5J4NIQ9</accession>
<organism evidence="3 4">
    <name type="scientific">Paragonimus westermani</name>
    <dbReference type="NCBI Taxonomy" id="34504"/>
    <lineage>
        <taxon>Eukaryota</taxon>
        <taxon>Metazoa</taxon>
        <taxon>Spiralia</taxon>
        <taxon>Lophotrochozoa</taxon>
        <taxon>Platyhelminthes</taxon>
        <taxon>Trematoda</taxon>
        <taxon>Digenea</taxon>
        <taxon>Plagiorchiida</taxon>
        <taxon>Troglotremata</taxon>
        <taxon>Troglotrematidae</taxon>
        <taxon>Paragonimus</taxon>
    </lineage>
</organism>
<feature type="domain" description="Ras-associating" evidence="2">
    <location>
        <begin position="148"/>
        <end position="236"/>
    </location>
</feature>
<feature type="compositionally biased region" description="Polar residues" evidence="1">
    <location>
        <begin position="560"/>
        <end position="581"/>
    </location>
</feature>
<dbReference type="PANTHER" id="PTHR21298">
    <property type="entry name" value="GH01721P"/>
    <property type="match status" value="1"/>
</dbReference>
<name>A0A5J4NIQ9_9TREM</name>
<dbReference type="Gene3D" id="3.10.20.90">
    <property type="entry name" value="Phosphatidylinositol 3-kinase Catalytic Subunit, Chain A, domain 1"/>
    <property type="match status" value="1"/>
</dbReference>
<sequence length="758" mass="84553">MHGVPFGKAKPRVRPKAFSEYALVYTPFHFTTNCIIFSQVPVYSDYFEQGENVQTYSVSSKETAKQLIHNVLRRNHLDLKDPNLFYLTFKIDPVNVLASYESSLGNRPNGHLSRSGNKHNVGTLYSDAILSRTLNLTKDNKLTLEMQEGGTLRIYDNCFSRPPSIRQLYISKTTCSVEAIKLVLTIVGSSESAENYCLVEEEPNDRGRILRPTDYPLLVTRSGSLNSVLILRRIEDALRNEKTRKKPWVRKTRCPHNYPDNKLKLTRSKTFACGSTAEKNSEAEEVNLQAIGNIRRNLLPRFLKSFRRNKTLDSLRGNADIEEALLQIDKQTPSPFGSHEKSSQRLSNGSPFQSTVEEKLVTSSLANPHYLSVERNINRNRTSTAPPTVPTEGNQSASNWSLSPSACMSLPSSARNFSTPPARSTLTGFKPSVTRLGQSESTQNRKYSPPRPPQQVRSGVQTYPRPSNSILTAHSFVKPPAPKVIQFSRSNGLSCTQSSPKHSVNKIGIRPGPETLAAELLHSQQQFLNPSGQTPAEDSPTELERVWARKKLTKYKHTRQTANGVSADDTPTTSVNPSKSSVGYMRPGLKSQLHEYDSPPECSGDAKSIRSGSSPDGRTNKRSSPITLIDASEGELIDALQTTNPLSDEQKKHAAGNYVQSSTSTTWKRHQETVKSRKTTRFHSSNQIYTINGFPGVPKLLQEKPAKSTASIRRLTLPTRFDSDFRSSISNVVENKTETSMKLQSETLKSGKFYLFIF</sequence>
<feature type="region of interest" description="Disordered" evidence="1">
    <location>
        <begin position="644"/>
        <end position="680"/>
    </location>
</feature>
<proteinExistence type="predicted"/>
<dbReference type="SUPFAM" id="SSF54236">
    <property type="entry name" value="Ubiquitin-like"/>
    <property type="match status" value="1"/>
</dbReference>
<dbReference type="EMBL" id="QNGE01002523">
    <property type="protein sequence ID" value="KAA3675437.1"/>
    <property type="molecule type" value="Genomic_DNA"/>
</dbReference>
<evidence type="ECO:0000256" key="1">
    <source>
        <dbReference type="SAM" id="MobiDB-lite"/>
    </source>
</evidence>
<evidence type="ECO:0000313" key="4">
    <source>
        <dbReference type="Proteomes" id="UP000324629"/>
    </source>
</evidence>
<feature type="region of interest" description="Disordered" evidence="1">
    <location>
        <begin position="558"/>
        <end position="630"/>
    </location>
</feature>
<evidence type="ECO:0000259" key="2">
    <source>
        <dbReference type="PROSITE" id="PS50200"/>
    </source>
</evidence>
<dbReference type="Pfam" id="PF00788">
    <property type="entry name" value="RA"/>
    <property type="match status" value="1"/>
</dbReference>
<dbReference type="GO" id="GO:0045742">
    <property type="term" value="P:positive regulation of epidermal growth factor receptor signaling pathway"/>
    <property type="evidence" value="ECO:0007669"/>
    <property type="project" value="TreeGrafter"/>
</dbReference>
<protein>
    <recommendedName>
        <fullName evidence="2">Ras-associating domain-containing protein</fullName>
    </recommendedName>
</protein>
<feature type="compositionally biased region" description="Polar residues" evidence="1">
    <location>
        <begin position="344"/>
        <end position="357"/>
    </location>
</feature>
<gene>
    <name evidence="3" type="ORF">DEA37_0012034</name>
</gene>
<feature type="region of interest" description="Disordered" evidence="1">
    <location>
        <begin position="371"/>
        <end position="463"/>
    </location>
</feature>
<reference evidence="3 4" key="1">
    <citation type="journal article" date="2019" name="Gigascience">
        <title>Whole-genome sequence of the oriental lung fluke Paragonimus westermani.</title>
        <authorList>
            <person name="Oey H."/>
            <person name="Zakrzewski M."/>
            <person name="Narain K."/>
            <person name="Devi K.R."/>
            <person name="Agatsuma T."/>
            <person name="Nawaratna S."/>
            <person name="Gobert G.N."/>
            <person name="Jones M.K."/>
            <person name="Ragan M.A."/>
            <person name="McManus D.P."/>
            <person name="Krause L."/>
        </authorList>
    </citation>
    <scope>NUCLEOTIDE SEQUENCE [LARGE SCALE GENOMIC DNA]</scope>
    <source>
        <strain evidence="3 4">IND2009</strain>
    </source>
</reference>
<dbReference type="PANTHER" id="PTHR21298:SF2">
    <property type="entry name" value="GH01721P"/>
    <property type="match status" value="1"/>
</dbReference>
<dbReference type="InterPro" id="IPR000159">
    <property type="entry name" value="RA_dom"/>
</dbReference>
<evidence type="ECO:0000313" key="3">
    <source>
        <dbReference type="EMBL" id="KAA3675437.1"/>
    </source>
</evidence>
<feature type="compositionally biased region" description="Polar residues" evidence="1">
    <location>
        <begin position="610"/>
        <end position="626"/>
    </location>
</feature>
<dbReference type="PROSITE" id="PS50200">
    <property type="entry name" value="RA"/>
    <property type="match status" value="1"/>
</dbReference>